<dbReference type="InterPro" id="IPR006578">
    <property type="entry name" value="MADF-dom"/>
</dbReference>
<sequence length="340" mass="38227">MPASSVPRRRNTHPPPDIVEELVIGVQLVPKFPGLPKVVIKYGALKLWSGDHDAQRCGMRYALPDTQSYEKRRECSLVPSQYASAARGKRGEVGRCTAAQRGVILGSTLRCAVCVTAEECKNKWRNLRDNYRKNQNKKKTGSASFVSKYDDERLKFINDSFEERESISNLNPGNVLEVDEDNNLPVEICSGPTSSMPSSTPYSPCESISQQPSQGTSSITQNKTQGTSQVKKKKRDSLVEEFRKNREERTNMLRQITEKGNTPVHIFFRSMADVVCQFPPVKIAQIRAQVCNIVTEMELLVLAQLETLSPQQSFNTPQHPIHAYNSQRETPSPQQSFNIL</sequence>
<reference evidence="3 4" key="1">
    <citation type="submission" date="2020-04" db="EMBL/GenBank/DDBJ databases">
        <authorList>
            <person name="Wallbank WR R."/>
            <person name="Pardo Diaz C."/>
            <person name="Kozak K."/>
            <person name="Martin S."/>
            <person name="Jiggins C."/>
            <person name="Moest M."/>
            <person name="Warren A I."/>
            <person name="Byers J.R.P. K."/>
            <person name="Montejo-Kovacevich G."/>
            <person name="Yen C E."/>
        </authorList>
    </citation>
    <scope>NUCLEOTIDE SEQUENCE [LARGE SCALE GENOMIC DNA]</scope>
</reference>
<evidence type="ECO:0000313" key="4">
    <source>
        <dbReference type="Proteomes" id="UP000494256"/>
    </source>
</evidence>
<evidence type="ECO:0000256" key="1">
    <source>
        <dbReference type="SAM" id="MobiDB-lite"/>
    </source>
</evidence>
<comment type="caution">
    <text evidence="3">The sequence shown here is derived from an EMBL/GenBank/DDBJ whole genome shotgun (WGS) entry which is preliminary data.</text>
</comment>
<feature type="region of interest" description="Disordered" evidence="1">
    <location>
        <begin position="186"/>
        <end position="237"/>
    </location>
</feature>
<feature type="region of interest" description="Disordered" evidence="1">
    <location>
        <begin position="312"/>
        <end position="340"/>
    </location>
</feature>
<feature type="domain" description="MADF" evidence="2">
    <location>
        <begin position="115"/>
        <end position="149"/>
    </location>
</feature>
<feature type="compositionally biased region" description="Polar residues" evidence="1">
    <location>
        <begin position="206"/>
        <end position="229"/>
    </location>
</feature>
<evidence type="ECO:0000259" key="2">
    <source>
        <dbReference type="Pfam" id="PF10545"/>
    </source>
</evidence>
<gene>
    <name evidence="3" type="ORF">APLA_LOCUS4090</name>
</gene>
<dbReference type="Proteomes" id="UP000494256">
    <property type="component" value="Unassembled WGS sequence"/>
</dbReference>
<accession>A0A8S0ZAY9</accession>
<evidence type="ECO:0000313" key="3">
    <source>
        <dbReference type="EMBL" id="CAB3229471.1"/>
    </source>
</evidence>
<dbReference type="Pfam" id="PF10545">
    <property type="entry name" value="MADF_DNA_bdg"/>
    <property type="match status" value="1"/>
</dbReference>
<dbReference type="EMBL" id="CADEBD010000286">
    <property type="protein sequence ID" value="CAB3229471.1"/>
    <property type="molecule type" value="Genomic_DNA"/>
</dbReference>
<dbReference type="OrthoDB" id="2286242at2759"/>
<proteinExistence type="predicted"/>
<name>A0A8S0ZAY9_ARCPL</name>
<dbReference type="AlphaFoldDB" id="A0A8S0ZAY9"/>
<organism evidence="3 4">
    <name type="scientific">Arctia plantaginis</name>
    <name type="common">Wood tiger moth</name>
    <name type="synonym">Phalaena plantaginis</name>
    <dbReference type="NCBI Taxonomy" id="874455"/>
    <lineage>
        <taxon>Eukaryota</taxon>
        <taxon>Metazoa</taxon>
        <taxon>Ecdysozoa</taxon>
        <taxon>Arthropoda</taxon>
        <taxon>Hexapoda</taxon>
        <taxon>Insecta</taxon>
        <taxon>Pterygota</taxon>
        <taxon>Neoptera</taxon>
        <taxon>Endopterygota</taxon>
        <taxon>Lepidoptera</taxon>
        <taxon>Glossata</taxon>
        <taxon>Ditrysia</taxon>
        <taxon>Noctuoidea</taxon>
        <taxon>Erebidae</taxon>
        <taxon>Arctiinae</taxon>
        <taxon>Arctia</taxon>
    </lineage>
</organism>
<protein>
    <recommendedName>
        <fullName evidence="2">MADF domain-containing protein</fullName>
    </recommendedName>
</protein>
<feature type="compositionally biased region" description="Low complexity" evidence="1">
    <location>
        <begin position="190"/>
        <end position="204"/>
    </location>
</feature>